<dbReference type="Gene3D" id="2.60.40.10">
    <property type="entry name" value="Immunoglobulins"/>
    <property type="match status" value="2"/>
</dbReference>
<dbReference type="InterPro" id="IPR032518">
    <property type="entry name" value="HepII_N"/>
</dbReference>
<dbReference type="OrthoDB" id="789771at2"/>
<keyword evidence="1" id="KW-0732">Signal</keyword>
<feature type="signal peptide" evidence="1">
    <location>
        <begin position="1"/>
        <end position="21"/>
    </location>
</feature>
<evidence type="ECO:0000259" key="2">
    <source>
        <dbReference type="Pfam" id="PF16332"/>
    </source>
</evidence>
<comment type="caution">
    <text evidence="3">The sequence shown here is derived from an EMBL/GenBank/DDBJ whole genome shotgun (WGS) entry which is preliminary data.</text>
</comment>
<evidence type="ECO:0000313" key="4">
    <source>
        <dbReference type="Proteomes" id="UP000027064"/>
    </source>
</evidence>
<evidence type="ECO:0000313" key="3">
    <source>
        <dbReference type="EMBL" id="KDN53689.1"/>
    </source>
</evidence>
<proteinExistence type="predicted"/>
<dbReference type="RefSeq" id="WP_035662639.1">
    <property type="nucleotide sequence ID" value="NZ_JNCA01000041.1"/>
</dbReference>
<accession>A0A066WRQ9</accession>
<keyword evidence="4" id="KW-1185">Reference proteome</keyword>
<dbReference type="AlphaFoldDB" id="A0A066WRQ9"/>
<feature type="domain" description="Heparinase II N-terminal" evidence="2">
    <location>
        <begin position="34"/>
        <end position="130"/>
    </location>
</feature>
<dbReference type="EMBL" id="JNCA01000041">
    <property type="protein sequence ID" value="KDN53689.1"/>
    <property type="molecule type" value="Genomic_DNA"/>
</dbReference>
<dbReference type="InterPro" id="IPR036116">
    <property type="entry name" value="FN3_sf"/>
</dbReference>
<dbReference type="eggNOG" id="COG5276">
    <property type="taxonomic scope" value="Bacteria"/>
</dbReference>
<reference evidence="3 4" key="1">
    <citation type="submission" date="2014-05" db="EMBL/GenBank/DDBJ databases">
        <title>Genome Sequence of Flavobacterium sp. EM1321.</title>
        <authorList>
            <person name="Shin S.-K."/>
            <person name="Yi H."/>
        </authorList>
    </citation>
    <scope>NUCLEOTIDE SEQUENCE [LARGE SCALE GENOMIC DNA]</scope>
    <source>
        <strain evidence="3 4">EM1321</strain>
    </source>
</reference>
<evidence type="ECO:0000256" key="1">
    <source>
        <dbReference type="SAM" id="SignalP"/>
    </source>
</evidence>
<dbReference type="InterPro" id="IPR013783">
    <property type="entry name" value="Ig-like_fold"/>
</dbReference>
<dbReference type="SUPFAM" id="SSF49265">
    <property type="entry name" value="Fibronectin type III"/>
    <property type="match status" value="1"/>
</dbReference>
<feature type="chain" id="PRO_5001634082" description="Heparinase II N-terminal domain-containing protein" evidence="1">
    <location>
        <begin position="22"/>
        <end position="227"/>
    </location>
</feature>
<sequence length="227" mass="24701">MKKVSLFILSLIILTSCSSVGDEGDTQTPPTIPNLSYPTNNLVCIDNSVEFQWAASTDAQKDAISYQLDIATDQAFTKNLTTSKTALLKATVTLEKGKFYYWRVKAIDAKNNASDYTAVYTFFTENQVVVNRLPFAPEIKTPELSSIISGSTGTLSWTAVDADNDALLYDVYLGTSNPPTQKVASNLATASCEVSSLAAGTKYYWNVVVKDSKSGTTVGHVWSFTKQ</sequence>
<protein>
    <recommendedName>
        <fullName evidence="2">Heparinase II N-terminal domain-containing protein</fullName>
    </recommendedName>
</protein>
<dbReference type="STRING" id="1492738.FEM21_31920"/>
<dbReference type="Pfam" id="PF16332">
    <property type="entry name" value="DUF4962"/>
    <property type="match status" value="1"/>
</dbReference>
<organism evidence="3 4">
    <name type="scientific">Flavobacterium seoulense</name>
    <dbReference type="NCBI Taxonomy" id="1492738"/>
    <lineage>
        <taxon>Bacteria</taxon>
        <taxon>Pseudomonadati</taxon>
        <taxon>Bacteroidota</taxon>
        <taxon>Flavobacteriia</taxon>
        <taxon>Flavobacteriales</taxon>
        <taxon>Flavobacteriaceae</taxon>
        <taxon>Flavobacterium</taxon>
    </lineage>
</organism>
<name>A0A066WRQ9_9FLAO</name>
<dbReference type="PROSITE" id="PS51257">
    <property type="entry name" value="PROKAR_LIPOPROTEIN"/>
    <property type="match status" value="1"/>
</dbReference>
<dbReference type="PATRIC" id="fig|1492738.3.peg.3177"/>
<gene>
    <name evidence="3" type="ORF">FEM21_31920</name>
</gene>
<dbReference type="Proteomes" id="UP000027064">
    <property type="component" value="Unassembled WGS sequence"/>
</dbReference>